<name>A0A8J5VXC1_ZIZPA</name>
<reference evidence="1" key="1">
    <citation type="journal article" date="2021" name="bioRxiv">
        <title>Whole Genome Assembly and Annotation of Northern Wild Rice, Zizania palustris L., Supports a Whole Genome Duplication in the Zizania Genus.</title>
        <authorList>
            <person name="Haas M."/>
            <person name="Kono T."/>
            <person name="Macchietto M."/>
            <person name="Millas R."/>
            <person name="McGilp L."/>
            <person name="Shao M."/>
            <person name="Duquette J."/>
            <person name="Hirsch C.N."/>
            <person name="Kimball J."/>
        </authorList>
    </citation>
    <scope>NUCLEOTIDE SEQUENCE</scope>
    <source>
        <tissue evidence="1">Fresh leaf tissue</tissue>
    </source>
</reference>
<organism evidence="1 2">
    <name type="scientific">Zizania palustris</name>
    <name type="common">Northern wild rice</name>
    <dbReference type="NCBI Taxonomy" id="103762"/>
    <lineage>
        <taxon>Eukaryota</taxon>
        <taxon>Viridiplantae</taxon>
        <taxon>Streptophyta</taxon>
        <taxon>Embryophyta</taxon>
        <taxon>Tracheophyta</taxon>
        <taxon>Spermatophyta</taxon>
        <taxon>Magnoliopsida</taxon>
        <taxon>Liliopsida</taxon>
        <taxon>Poales</taxon>
        <taxon>Poaceae</taxon>
        <taxon>BOP clade</taxon>
        <taxon>Oryzoideae</taxon>
        <taxon>Oryzeae</taxon>
        <taxon>Zizaniinae</taxon>
        <taxon>Zizania</taxon>
    </lineage>
</organism>
<dbReference type="PROSITE" id="PS51257">
    <property type="entry name" value="PROKAR_LIPOPROTEIN"/>
    <property type="match status" value="1"/>
</dbReference>
<dbReference type="AlphaFoldDB" id="A0A8J5VXC1"/>
<accession>A0A8J5VXC1</accession>
<comment type="caution">
    <text evidence="1">The sequence shown here is derived from an EMBL/GenBank/DDBJ whole genome shotgun (WGS) entry which is preliminary data.</text>
</comment>
<proteinExistence type="predicted"/>
<protein>
    <submittedName>
        <fullName evidence="1">Uncharacterized protein</fullName>
    </submittedName>
</protein>
<evidence type="ECO:0000313" key="2">
    <source>
        <dbReference type="Proteomes" id="UP000729402"/>
    </source>
</evidence>
<dbReference type="EMBL" id="JAAALK010000283">
    <property type="protein sequence ID" value="KAG8076516.1"/>
    <property type="molecule type" value="Genomic_DNA"/>
</dbReference>
<evidence type="ECO:0000313" key="1">
    <source>
        <dbReference type="EMBL" id="KAG8076516.1"/>
    </source>
</evidence>
<sequence length="73" mass="7737">MPATRPESYSMLVHWPSSSTTSSCNVTSSHDAFGDQMSGSYSGALHHHHYQSSVIGHGTAVTTTSVIIATCIQ</sequence>
<gene>
    <name evidence="1" type="ORF">GUJ93_ZPchr0006g41840</name>
</gene>
<reference evidence="1" key="2">
    <citation type="submission" date="2021-02" db="EMBL/GenBank/DDBJ databases">
        <authorList>
            <person name="Kimball J.A."/>
            <person name="Haas M.W."/>
            <person name="Macchietto M."/>
            <person name="Kono T."/>
            <person name="Duquette J."/>
            <person name="Shao M."/>
        </authorList>
    </citation>
    <scope>NUCLEOTIDE SEQUENCE</scope>
    <source>
        <tissue evidence="1">Fresh leaf tissue</tissue>
    </source>
</reference>
<keyword evidence="2" id="KW-1185">Reference proteome</keyword>
<dbReference type="Proteomes" id="UP000729402">
    <property type="component" value="Unassembled WGS sequence"/>
</dbReference>